<evidence type="ECO:0000313" key="3">
    <source>
        <dbReference type="Proteomes" id="UP000017840"/>
    </source>
</evidence>
<evidence type="ECO:0000256" key="1">
    <source>
        <dbReference type="SAM" id="MobiDB-lite"/>
    </source>
</evidence>
<dbReference type="AlphaFoldDB" id="V4HP77"/>
<proteinExistence type="predicted"/>
<protein>
    <submittedName>
        <fullName evidence="2">Type I restriction-modification system methyltransferase subunit-like protein</fullName>
    </submittedName>
</protein>
<comment type="caution">
    <text evidence="2">The sequence shown here is derived from an EMBL/GenBank/DDBJ whole genome shotgun (WGS) entry which is preliminary data.</text>
</comment>
<name>V4HP77_9EURY</name>
<feature type="region of interest" description="Disordered" evidence="1">
    <location>
        <begin position="78"/>
        <end position="113"/>
    </location>
</feature>
<accession>V4HP77</accession>
<keyword evidence="2" id="KW-0489">Methyltransferase</keyword>
<feature type="compositionally biased region" description="Basic and acidic residues" evidence="1">
    <location>
        <begin position="85"/>
        <end position="103"/>
    </location>
</feature>
<dbReference type="GO" id="GO:0008168">
    <property type="term" value="F:methyltransferase activity"/>
    <property type="evidence" value="ECO:0007669"/>
    <property type="project" value="UniProtKB-KW"/>
</dbReference>
<dbReference type="Proteomes" id="UP000017840">
    <property type="component" value="Unassembled WGS sequence"/>
</dbReference>
<gene>
    <name evidence="2" type="ORF">K933_02041</name>
</gene>
<organism evidence="2 3">
    <name type="scientific">Candidatus Halobonum tyrrellensis G22</name>
    <dbReference type="NCBI Taxonomy" id="1324957"/>
    <lineage>
        <taxon>Archaea</taxon>
        <taxon>Methanobacteriati</taxon>
        <taxon>Methanobacteriota</taxon>
        <taxon>Stenosarchaea group</taxon>
        <taxon>Halobacteria</taxon>
        <taxon>Halobacteriales</taxon>
        <taxon>Haloferacaceae</taxon>
        <taxon>Candidatus Halobonum</taxon>
    </lineage>
</organism>
<dbReference type="eggNOG" id="arCOG02632">
    <property type="taxonomic scope" value="Archaea"/>
</dbReference>
<evidence type="ECO:0000313" key="2">
    <source>
        <dbReference type="EMBL" id="ESP89729.1"/>
    </source>
</evidence>
<reference evidence="2 3" key="1">
    <citation type="journal article" date="2013" name="Genome Announc.">
        <title>Draft Genome Sequence of 'Candidatus Halobonum tyrrellensis' Strain G22, Isolated from the Hypersaline Waters of Lake Tyrrell, Australia.</title>
        <authorList>
            <person name="Ugalde J.A."/>
            <person name="Narasingarao P."/>
            <person name="Kuo S."/>
            <person name="Podell S."/>
            <person name="Allen E.E."/>
        </authorList>
    </citation>
    <scope>NUCLEOTIDE SEQUENCE [LARGE SCALE GENOMIC DNA]</scope>
    <source>
        <strain evidence="2 3">G22</strain>
    </source>
</reference>
<dbReference type="GO" id="GO:0032259">
    <property type="term" value="P:methylation"/>
    <property type="evidence" value="ECO:0007669"/>
    <property type="project" value="UniProtKB-KW"/>
</dbReference>
<keyword evidence="2" id="KW-0808">Transferase</keyword>
<keyword evidence="3" id="KW-1185">Reference proteome</keyword>
<sequence>MWVGRLLVLAARHQDAPTVCFGQDTDLVCAQMAALNLCFFNIDGAVVWGDSLAMTKRRAWKTRGTMLGGEIAEVEPDDLPWPEAAFDKPTNDAEPTTVEHDAIEQSELGAWEQ</sequence>
<dbReference type="EMBL" id="ASGZ01000005">
    <property type="protein sequence ID" value="ESP89729.1"/>
    <property type="molecule type" value="Genomic_DNA"/>
</dbReference>
<dbReference type="STRING" id="1324957.K933_02041"/>